<proteinExistence type="predicted"/>
<gene>
    <name evidence="3" type="ORF">JCM15548_8</name>
</gene>
<dbReference type="OrthoDB" id="1115172at2"/>
<accession>A0A0E9LSZ0</accession>
<feature type="coiled-coil region" evidence="1">
    <location>
        <begin position="37"/>
        <end position="173"/>
    </location>
</feature>
<comment type="caution">
    <text evidence="3">The sequence shown here is derived from an EMBL/GenBank/DDBJ whole genome shotgun (WGS) entry which is preliminary data.</text>
</comment>
<feature type="transmembrane region" description="Helical" evidence="2">
    <location>
        <begin position="15"/>
        <end position="35"/>
    </location>
</feature>
<sequence>METPENNKPTNNKKLYMALGAIGLILLVVSILFFVQNKEMTSIVENLNEEKTILTEEYQNLMVNYDSLYSDNDTLNLMLEAERERISQLVEEIKTIKATNTAKIREFQKELTTLRGVLRNYIVQIDSLNQRNMELTEENLEHRRRYTQIASSYRELEEVKSNLEEKVTIASRLDVTNMMAEGLTPSGRKTERSGRIGKIRVCFTLLKNVTSPVGMKEFFLRIERPDGQLLMHSRDNTFEHEGSDINYSATRSVEYGGEELDVCLFYDADAGELISGEYIADVFADGFHLKSLRFTLR</sequence>
<evidence type="ECO:0000313" key="3">
    <source>
        <dbReference type="EMBL" id="GAO27960.1"/>
    </source>
</evidence>
<dbReference type="Proteomes" id="UP000032900">
    <property type="component" value="Unassembled WGS sequence"/>
</dbReference>
<protein>
    <submittedName>
        <fullName evidence="3">Uncharacterized protein</fullName>
    </submittedName>
</protein>
<evidence type="ECO:0000256" key="1">
    <source>
        <dbReference type="SAM" id="Coils"/>
    </source>
</evidence>
<keyword evidence="2" id="KW-1133">Transmembrane helix</keyword>
<dbReference type="STRING" id="1236989.JCM15548_8"/>
<keyword evidence="1" id="KW-0175">Coiled coil</keyword>
<keyword evidence="2" id="KW-0812">Transmembrane</keyword>
<dbReference type="AlphaFoldDB" id="A0A0E9LSZ0"/>
<dbReference type="RefSeq" id="WP_062121845.1">
    <property type="nucleotide sequence ID" value="NZ_BAZW01000001.1"/>
</dbReference>
<dbReference type="EMBL" id="BAZW01000001">
    <property type="protein sequence ID" value="GAO27960.1"/>
    <property type="molecule type" value="Genomic_DNA"/>
</dbReference>
<keyword evidence="4" id="KW-1185">Reference proteome</keyword>
<organism evidence="3 4">
    <name type="scientific">Geofilum rubicundum JCM 15548</name>
    <dbReference type="NCBI Taxonomy" id="1236989"/>
    <lineage>
        <taxon>Bacteria</taxon>
        <taxon>Pseudomonadati</taxon>
        <taxon>Bacteroidota</taxon>
        <taxon>Bacteroidia</taxon>
        <taxon>Marinilabiliales</taxon>
        <taxon>Marinilabiliaceae</taxon>
        <taxon>Geofilum</taxon>
    </lineage>
</organism>
<name>A0A0E9LSZ0_9BACT</name>
<reference evidence="3 4" key="1">
    <citation type="journal article" date="2015" name="Microbes Environ.">
        <title>Distribution and evolution of nitrogen fixation genes in the phylum bacteroidetes.</title>
        <authorList>
            <person name="Inoue J."/>
            <person name="Oshima K."/>
            <person name="Suda W."/>
            <person name="Sakamoto M."/>
            <person name="Iino T."/>
            <person name="Noda S."/>
            <person name="Hongoh Y."/>
            <person name="Hattori M."/>
            <person name="Ohkuma M."/>
        </authorList>
    </citation>
    <scope>NUCLEOTIDE SEQUENCE [LARGE SCALE GENOMIC DNA]</scope>
    <source>
        <strain evidence="3">JCM 15548</strain>
    </source>
</reference>
<evidence type="ECO:0000313" key="4">
    <source>
        <dbReference type="Proteomes" id="UP000032900"/>
    </source>
</evidence>
<evidence type="ECO:0000256" key="2">
    <source>
        <dbReference type="SAM" id="Phobius"/>
    </source>
</evidence>
<keyword evidence="2" id="KW-0472">Membrane</keyword>